<dbReference type="EMBL" id="JAHSPR010000008">
    <property type="protein sequence ID" value="MBV4397755.1"/>
    <property type="molecule type" value="Genomic_DNA"/>
</dbReference>
<keyword evidence="4 9" id="KW-0997">Cell inner membrane</keyword>
<sequence>MDNILAKSDVFIGEQKMIRKQAEKKSISHLNVLGKIIWSVATLFLLLSTSIMIVEGLSRFFFNVSYFWAEELVRFLMVWAFFLTLGIAGFRFYHIRTELLVQRLSAGVQKVTWLLAGVAGMTFAGILFYSSIFQVMRLHKMGMVSESNLEIPLWIVSLAVPVGALALFMYYFMVAVYALKGIDPFVSDEPEEGIDENVLNAVSKGAQL</sequence>
<name>A0ABS6NQ95_9BURK</name>
<keyword evidence="7 9" id="KW-0472">Membrane</keyword>
<evidence type="ECO:0000256" key="9">
    <source>
        <dbReference type="RuleBase" id="RU369079"/>
    </source>
</evidence>
<comment type="similarity">
    <text evidence="8 9">Belongs to the TRAP transporter small permease family.</text>
</comment>
<evidence type="ECO:0000256" key="2">
    <source>
        <dbReference type="ARBA" id="ARBA00022448"/>
    </source>
</evidence>
<evidence type="ECO:0000256" key="4">
    <source>
        <dbReference type="ARBA" id="ARBA00022519"/>
    </source>
</evidence>
<reference evidence="11 12" key="1">
    <citation type="submission" date="2021-06" db="EMBL/GenBank/DDBJ databases">
        <authorList>
            <person name="Lu T."/>
            <person name="Wang Q."/>
            <person name="Han X."/>
        </authorList>
    </citation>
    <scope>NUCLEOTIDE SEQUENCE [LARGE SCALE GENOMIC DNA]</scope>
    <source>
        <strain evidence="11 12">LAM0050</strain>
    </source>
</reference>
<feature type="transmembrane region" description="Helical" evidence="9">
    <location>
        <begin position="32"/>
        <end position="53"/>
    </location>
</feature>
<organism evidence="11 12">
    <name type="scientific">Advenella alkanexedens</name>
    <dbReference type="NCBI Taxonomy" id="1481665"/>
    <lineage>
        <taxon>Bacteria</taxon>
        <taxon>Pseudomonadati</taxon>
        <taxon>Pseudomonadota</taxon>
        <taxon>Betaproteobacteria</taxon>
        <taxon>Burkholderiales</taxon>
        <taxon>Alcaligenaceae</taxon>
    </lineage>
</organism>
<evidence type="ECO:0000256" key="3">
    <source>
        <dbReference type="ARBA" id="ARBA00022475"/>
    </source>
</evidence>
<evidence type="ECO:0000313" key="12">
    <source>
        <dbReference type="Proteomes" id="UP000722165"/>
    </source>
</evidence>
<feature type="transmembrane region" description="Helical" evidence="9">
    <location>
        <begin position="73"/>
        <end position="93"/>
    </location>
</feature>
<dbReference type="PANTHER" id="PTHR35011:SF10">
    <property type="entry name" value="TRAP TRANSPORTER SMALL PERMEASE PROTEIN"/>
    <property type="match status" value="1"/>
</dbReference>
<keyword evidence="3" id="KW-1003">Cell membrane</keyword>
<dbReference type="InterPro" id="IPR055348">
    <property type="entry name" value="DctQ"/>
</dbReference>
<comment type="subcellular location">
    <subcellularLocation>
        <location evidence="1 9">Cell inner membrane</location>
        <topology evidence="1 9">Multi-pass membrane protein</topology>
    </subcellularLocation>
</comment>
<protein>
    <recommendedName>
        <fullName evidence="9">TRAP transporter small permease protein</fullName>
    </recommendedName>
</protein>
<dbReference type="InterPro" id="IPR007387">
    <property type="entry name" value="TRAP_DctQ"/>
</dbReference>
<keyword evidence="6 9" id="KW-1133">Transmembrane helix</keyword>
<evidence type="ECO:0000256" key="5">
    <source>
        <dbReference type="ARBA" id="ARBA00022692"/>
    </source>
</evidence>
<comment type="caution">
    <text evidence="11">The sequence shown here is derived from an EMBL/GenBank/DDBJ whole genome shotgun (WGS) entry which is preliminary data.</text>
</comment>
<keyword evidence="5 9" id="KW-0812">Transmembrane</keyword>
<dbReference type="RefSeq" id="WP_169293896.1">
    <property type="nucleotide sequence ID" value="NZ_JAHSPR010000008.1"/>
</dbReference>
<dbReference type="Pfam" id="PF04290">
    <property type="entry name" value="DctQ"/>
    <property type="match status" value="1"/>
</dbReference>
<gene>
    <name evidence="11" type="ORF">KU392_10905</name>
</gene>
<evidence type="ECO:0000256" key="8">
    <source>
        <dbReference type="ARBA" id="ARBA00038436"/>
    </source>
</evidence>
<feature type="transmembrane region" description="Helical" evidence="9">
    <location>
        <begin position="113"/>
        <end position="133"/>
    </location>
</feature>
<dbReference type="Proteomes" id="UP000722165">
    <property type="component" value="Unassembled WGS sequence"/>
</dbReference>
<feature type="domain" description="Tripartite ATP-independent periplasmic transporters DctQ component" evidence="10">
    <location>
        <begin position="50"/>
        <end position="177"/>
    </location>
</feature>
<comment type="subunit">
    <text evidence="9">The complex comprises the extracytoplasmic solute receptor protein and the two transmembrane proteins.</text>
</comment>
<keyword evidence="12" id="KW-1185">Reference proteome</keyword>
<evidence type="ECO:0000313" key="11">
    <source>
        <dbReference type="EMBL" id="MBV4397755.1"/>
    </source>
</evidence>
<evidence type="ECO:0000256" key="6">
    <source>
        <dbReference type="ARBA" id="ARBA00022989"/>
    </source>
</evidence>
<proteinExistence type="inferred from homology"/>
<evidence type="ECO:0000256" key="7">
    <source>
        <dbReference type="ARBA" id="ARBA00023136"/>
    </source>
</evidence>
<comment type="function">
    <text evidence="9">Part of the tripartite ATP-independent periplasmic (TRAP) transport system.</text>
</comment>
<evidence type="ECO:0000259" key="10">
    <source>
        <dbReference type="Pfam" id="PF04290"/>
    </source>
</evidence>
<feature type="transmembrane region" description="Helical" evidence="9">
    <location>
        <begin position="153"/>
        <end position="179"/>
    </location>
</feature>
<evidence type="ECO:0000256" key="1">
    <source>
        <dbReference type="ARBA" id="ARBA00004429"/>
    </source>
</evidence>
<dbReference type="PANTHER" id="PTHR35011">
    <property type="entry name" value="2,3-DIKETO-L-GULONATE TRAP TRANSPORTER SMALL PERMEASE PROTEIN YIAM"/>
    <property type="match status" value="1"/>
</dbReference>
<keyword evidence="2 9" id="KW-0813">Transport</keyword>
<accession>A0ABS6NQ95</accession>